<evidence type="ECO:0000256" key="1">
    <source>
        <dbReference type="SAM" id="MobiDB-lite"/>
    </source>
</evidence>
<dbReference type="RefSeq" id="WP_022125252.1">
    <property type="nucleotide sequence ID" value="NZ_FR880907.1"/>
</dbReference>
<reference evidence="2" key="1">
    <citation type="submission" date="2012-11" db="EMBL/GenBank/DDBJ databases">
        <title>Dependencies among metagenomic species, viruses, plasmids and units of genetic variation.</title>
        <authorList>
            <person name="Nielsen H.B."/>
            <person name="Almeida M."/>
            <person name="Juncker A.S."/>
            <person name="Rasmussen S."/>
            <person name="Li J."/>
            <person name="Sunagawa S."/>
            <person name="Plichta D."/>
            <person name="Gautier L."/>
            <person name="Le Chatelier E."/>
            <person name="Peletier E."/>
            <person name="Bonde I."/>
            <person name="Nielsen T."/>
            <person name="Manichanh C."/>
            <person name="Arumugam M."/>
            <person name="Batto J."/>
            <person name="Santos M.B.Q.D."/>
            <person name="Blom N."/>
            <person name="Borruel N."/>
            <person name="Burgdorf K.S."/>
            <person name="Boumezbeur F."/>
            <person name="Casellas F."/>
            <person name="Dore J."/>
            <person name="Guarner F."/>
            <person name="Hansen T."/>
            <person name="Hildebrand F."/>
            <person name="Kaas R.S."/>
            <person name="Kennedy S."/>
            <person name="Kristiansen K."/>
            <person name="Kultima J.R."/>
            <person name="Leonard P."/>
            <person name="Levenez F."/>
            <person name="Lund O."/>
            <person name="Moumen B."/>
            <person name="Le Paslier D."/>
            <person name="Pons N."/>
            <person name="Pedersen O."/>
            <person name="Prifti E."/>
            <person name="Qin J."/>
            <person name="Raes J."/>
            <person name="Tap J."/>
            <person name="Tims S."/>
            <person name="Ussery D.W."/>
            <person name="Yamada T."/>
            <person name="MetaHit consortium"/>
            <person name="Renault P."/>
            <person name="Sicheritz-Ponten T."/>
            <person name="Bork P."/>
            <person name="Wang J."/>
            <person name="Brunak S."/>
            <person name="Ehrlich S.D."/>
        </authorList>
    </citation>
    <scope>NUCLEOTIDE SEQUENCE [LARGE SCALE GENOMIC DNA]</scope>
</reference>
<evidence type="ECO:0000313" key="3">
    <source>
        <dbReference type="Proteomes" id="UP000018362"/>
    </source>
</evidence>
<dbReference type="Proteomes" id="UP000018362">
    <property type="component" value="Unassembled WGS sequence"/>
</dbReference>
<dbReference type="AlphaFoldDB" id="R6CBL2"/>
<dbReference type="PROSITE" id="PS51257">
    <property type="entry name" value="PROKAR_LIPOPROTEIN"/>
    <property type="match status" value="1"/>
</dbReference>
<organism evidence="2 3">
    <name type="scientific">Phocaeicola coprocola CAG:162</name>
    <dbReference type="NCBI Taxonomy" id="1263040"/>
    <lineage>
        <taxon>Bacteria</taxon>
        <taxon>Pseudomonadati</taxon>
        <taxon>Bacteroidota</taxon>
        <taxon>Bacteroidia</taxon>
        <taxon>Bacteroidales</taxon>
        <taxon>Bacteroidaceae</taxon>
        <taxon>Phocaeicola</taxon>
    </lineage>
</organism>
<dbReference type="EMBL" id="CBCJ010000224">
    <property type="protein sequence ID" value="CDA72990.1"/>
    <property type="molecule type" value="Genomic_DNA"/>
</dbReference>
<dbReference type="InterPro" id="IPR027840">
    <property type="entry name" value="DUF4493"/>
</dbReference>
<protein>
    <recommendedName>
        <fullName evidence="4">DUF4493 domain-containing protein</fullName>
    </recommendedName>
</protein>
<name>R6CBL2_9BACT</name>
<feature type="region of interest" description="Disordered" evidence="1">
    <location>
        <begin position="289"/>
        <end position="314"/>
    </location>
</feature>
<proteinExistence type="predicted"/>
<accession>R6CBL2</accession>
<evidence type="ECO:0000313" key="2">
    <source>
        <dbReference type="EMBL" id="CDA72990.1"/>
    </source>
</evidence>
<dbReference type="Pfam" id="PF14900">
    <property type="entry name" value="DUF4493"/>
    <property type="match status" value="1"/>
</dbReference>
<sequence length="454" mass="48974">MKKYKSLIWLLGLMIGFSSCEMRDELWGKGEAGENAGTLELDLASIYNGVTMSRADEVVDGGTTTGNFDAEDVNVDNYTLIVTNAETQEEVARGKVSELKNESGKVVLPLSEGDYSVTAYNYEGENVTVSERPYFKGEQTFSVKKGIATSVDLPCKLACVEVSVGLTASFEESFKDDYSVIVDNGDGATQIFDKNSLGKKYYFQVPEHQNSLNASIKATSVEGNFIELKATIQKPSDAEGSESYLAGGDSFNIQLTEEGSTDSYISIGITVDLTFTEVGETIEIPVGNIIYEGPDTPGEGGEGDDEPTTGTLSVTGIPETYNLSLAELMESGEMPTIKVDMASENGIKSLVVSIESDNDVFPVLLAGMDLDKPFDLCNLEDRPNAKKELIGLPLITEETYNQLHSGTMTQYTFDVTSLVALLPGQGLMGTHKFTLTISDGNETKEGTLTVNVIE</sequence>
<comment type="caution">
    <text evidence="2">The sequence shown here is derived from an EMBL/GenBank/DDBJ whole genome shotgun (WGS) entry which is preliminary data.</text>
</comment>
<evidence type="ECO:0008006" key="4">
    <source>
        <dbReference type="Google" id="ProtNLM"/>
    </source>
</evidence>
<gene>
    <name evidence="2" type="ORF">BN509_00748</name>
</gene>